<proteinExistence type="predicted"/>
<dbReference type="EMBL" id="GDJX01014829">
    <property type="protein sequence ID" value="JAT53107.1"/>
    <property type="molecule type" value="Transcribed_RNA"/>
</dbReference>
<name>A0A1D1YEQ9_9ARAE</name>
<dbReference type="Pfam" id="PF23559">
    <property type="entry name" value="WHD_DRP"/>
    <property type="match status" value="1"/>
</dbReference>
<evidence type="ECO:0000256" key="2">
    <source>
        <dbReference type="ARBA" id="ARBA00022821"/>
    </source>
</evidence>
<evidence type="ECO:0000259" key="4">
    <source>
        <dbReference type="Pfam" id="PF23559"/>
    </source>
</evidence>
<dbReference type="InterPro" id="IPR027417">
    <property type="entry name" value="P-loop_NTPase"/>
</dbReference>
<dbReference type="InterPro" id="IPR056789">
    <property type="entry name" value="LRR_R13L1-DRL21"/>
</dbReference>
<dbReference type="Gene3D" id="3.40.50.300">
    <property type="entry name" value="P-loop containing nucleotide triphosphate hydrolases"/>
    <property type="match status" value="1"/>
</dbReference>
<dbReference type="Pfam" id="PF00931">
    <property type="entry name" value="NB-ARC"/>
    <property type="match status" value="1"/>
</dbReference>
<organism evidence="6">
    <name type="scientific">Anthurium amnicola</name>
    <dbReference type="NCBI Taxonomy" id="1678845"/>
    <lineage>
        <taxon>Eukaryota</taxon>
        <taxon>Viridiplantae</taxon>
        <taxon>Streptophyta</taxon>
        <taxon>Embryophyta</taxon>
        <taxon>Tracheophyta</taxon>
        <taxon>Spermatophyta</taxon>
        <taxon>Magnoliopsida</taxon>
        <taxon>Liliopsida</taxon>
        <taxon>Araceae</taxon>
        <taxon>Pothoideae</taxon>
        <taxon>Potheae</taxon>
        <taxon>Anthurium</taxon>
    </lineage>
</organism>
<evidence type="ECO:0000259" key="5">
    <source>
        <dbReference type="Pfam" id="PF25019"/>
    </source>
</evidence>
<dbReference type="PANTHER" id="PTHR36766">
    <property type="entry name" value="PLANT BROAD-SPECTRUM MILDEW RESISTANCE PROTEIN RPW8"/>
    <property type="match status" value="1"/>
</dbReference>
<dbReference type="Gene3D" id="1.10.8.430">
    <property type="entry name" value="Helical domain of apoptotic protease-activating factors"/>
    <property type="match status" value="1"/>
</dbReference>
<sequence length="1259" mass="142767">MSFLRTRLVCQVMTDRIGDIGRRFDKIMEDKEALDIKFDGEETEVESADREVRWITSSVSVREMLGRDRERGEVMKFLLGSPTDLSVLAIVGMGGLGKTMLVKSVYNDGKVADYFQQKIWVQVSHNFDVERITRQIIQQVVDSELMLQLHGIDNFDVLHVILAKALKGKRFLLVLDDMWYKDDISSNLKSWESLCAPLLFGVKESKILVTTRHTQVVGTMQPVKMLKLESLEFEDSWSLFKEHAFFHKNPGSHPNLEDIGKEIVNKLKGVPLAVIAIGSLLCSESEESAWTNVLRSELWELEQGEDDILPALRLSYEHLPPHVKPCFAYVSIFSKGHLFDKVELIQLWIASGYIQSRGRKRMEDVGFDYLNCLLNRSLIQCVDDKYMVHDLLHDLGRFILRHDHCSIGTDQLNEISSEDRGQHHLSLRVSRRPGVCKLEKLHNFRKLRTCSFLFSNLGVFQIPFGLFVNMACLRVLDLRNGGIQEIPDSIGNLMHLRYLDLRGTLITMLPESMCSLYMLQTLKLQRCDKLIMLPKDMCNLINLRHLEARQDLVAGISGVGKLVHLQELEVFSISEGHGIKIRDLRDMDELRGRLCIRDLQRVGSGEEASLANLRSKKYIKKLELEWAENRDMNRGSSTSQVEEAVMDALSPPPSLKELSIKFYDGAKFPSWMKHHEQSSISGLELISLRRCRGWHELPPLLERLPYLKTLHVSSFPQLKKLPLLPATITSLRLQDLGLNAVAGLERLTSLQELVLSDISSLKGLPSLPTTLKVMTVENVGLEALPEFYRVPDVRQRADDSPFLSVVEIAGCQKLRSLGGVLQHRLPNLTSLSVKDCKELVRWPEGEGFRATMLSLKGELSIDKCPKLMPLPEGSGISPSLRMLTAKGCPSFPDRSFFAQLQDMRNPTRAVHVEKEYWDLQSCSEEALEQMKAVDCLIIEFLPVHRGRKSPLISLDYNDSSSCRRLTLLVGARHGTLSTCLHHRHLCSSLHSLHMIGIPFAEFPHPHLNTPRLPSLAELVIVGNIEMERLPVEMLTRHMPQLKSLRIFGCLKLTLPSMEEAIQALPSLQQLWIQACRKISLRHVPHSSSPSSSCPLASPLPRLTSLTTDDVGLLADRQFARDHLASLQELAISNSNIESFPVARHEHWPLKSLRKFELRGCSNLRELTPSLCSICPSLEALQISDCPRLRRFPKRRLPASLEVLLIEGSPELELDLSLVAHVRLIVRDYMVIQGSFHDYQHIILKAIECLDYSLGFSIFP</sequence>
<feature type="domain" description="NB-ARC" evidence="3">
    <location>
        <begin position="72"/>
        <end position="245"/>
    </location>
</feature>
<dbReference type="PANTHER" id="PTHR36766:SF40">
    <property type="entry name" value="DISEASE RESISTANCE PROTEIN RGA3"/>
    <property type="match status" value="1"/>
</dbReference>
<evidence type="ECO:0000313" key="6">
    <source>
        <dbReference type="EMBL" id="JAT53107.1"/>
    </source>
</evidence>
<dbReference type="Gene3D" id="3.80.10.10">
    <property type="entry name" value="Ribonuclease Inhibitor"/>
    <property type="match status" value="4"/>
</dbReference>
<dbReference type="GO" id="GO:0043531">
    <property type="term" value="F:ADP binding"/>
    <property type="evidence" value="ECO:0007669"/>
    <property type="project" value="InterPro"/>
</dbReference>
<evidence type="ECO:0000256" key="1">
    <source>
        <dbReference type="ARBA" id="ARBA00022614"/>
    </source>
</evidence>
<dbReference type="Pfam" id="PF25019">
    <property type="entry name" value="LRR_R13L1-DRL21"/>
    <property type="match status" value="1"/>
</dbReference>
<dbReference type="SUPFAM" id="SSF52540">
    <property type="entry name" value="P-loop containing nucleoside triphosphate hydrolases"/>
    <property type="match status" value="1"/>
</dbReference>
<reference evidence="6" key="1">
    <citation type="submission" date="2015-07" db="EMBL/GenBank/DDBJ databases">
        <title>Transcriptome Assembly of Anthurium amnicola.</title>
        <authorList>
            <person name="Suzuki J."/>
        </authorList>
    </citation>
    <scope>NUCLEOTIDE SEQUENCE</scope>
</reference>
<evidence type="ECO:0000259" key="3">
    <source>
        <dbReference type="Pfam" id="PF00931"/>
    </source>
</evidence>
<dbReference type="PRINTS" id="PR00364">
    <property type="entry name" value="DISEASERSIST"/>
</dbReference>
<feature type="domain" description="R13L1/DRL21-like LRR repeat region" evidence="5">
    <location>
        <begin position="581"/>
        <end position="714"/>
    </location>
</feature>
<dbReference type="InterPro" id="IPR058922">
    <property type="entry name" value="WHD_DRP"/>
</dbReference>
<protein>
    <submittedName>
        <fullName evidence="6">Putative disease resistance protein RGA3</fullName>
    </submittedName>
</protein>
<dbReference type="InterPro" id="IPR042197">
    <property type="entry name" value="Apaf_helical"/>
</dbReference>
<keyword evidence="1" id="KW-0433">Leucine-rich repeat</keyword>
<keyword evidence="2" id="KW-0611">Plant defense</keyword>
<feature type="domain" description="Disease resistance protein winged helix" evidence="4">
    <location>
        <begin position="332"/>
        <end position="395"/>
    </location>
</feature>
<dbReference type="InterPro" id="IPR002182">
    <property type="entry name" value="NB-ARC"/>
</dbReference>
<dbReference type="AlphaFoldDB" id="A0A1D1YEQ9"/>
<gene>
    <name evidence="6" type="primary">RGA3_41</name>
    <name evidence="6" type="ORF">g.81270</name>
</gene>
<dbReference type="InterPro" id="IPR032675">
    <property type="entry name" value="LRR_dom_sf"/>
</dbReference>
<accession>A0A1D1YEQ9</accession>
<dbReference type="SUPFAM" id="SSF52058">
    <property type="entry name" value="L domain-like"/>
    <property type="match status" value="2"/>
</dbReference>